<name>A0A2H3DIR0_ARMGA</name>
<dbReference type="EMBL" id="KZ293652">
    <property type="protein sequence ID" value="PBK95111.1"/>
    <property type="molecule type" value="Genomic_DNA"/>
</dbReference>
<sequence length="431" mass="47876">MSDPFKVVAHLNHLIFDSRSGDAHTIESIKQDLRISANESQPVLDPTSFINNLVDGDMDHVLESDSHSDTNLGEEENSDDDTIGIQILEGPRGKKCHNSQSSGDADGLFDFDKFLENLCKLISDLPDSEYIDGVILYEKSGVDQYGLQKWVCLCGTNKVEGGPHGDIYRKFGALHAGPQLTVNCLTDYRTWYNLQAYAKHLFGIDWTYHHDLSLISRTSFLLNYMSDFINGAQSYVEWINGDLYKRTEKFGICAFPESLRLWLDISPYKLDASLKLNENIPPEVRWFTSSGSLITPSASTSLPDYASNSTMDIVSTSVPQQVGPYFDMDPAPTWGTNDEAITTERMVIDSSCPIPEPDPQTAGQTQQSKADYNQAVETLAKQQKEGGSWLKLIMFGSFAHVTAVQQRVAQSHVFLVGSHQGVEALTKGQNV</sequence>
<dbReference type="AlphaFoldDB" id="A0A2H3DIR0"/>
<dbReference type="InParanoid" id="A0A2H3DIR0"/>
<evidence type="ECO:0000256" key="1">
    <source>
        <dbReference type="SAM" id="MobiDB-lite"/>
    </source>
</evidence>
<dbReference type="Proteomes" id="UP000217790">
    <property type="component" value="Unassembled WGS sequence"/>
</dbReference>
<organism evidence="2 3">
    <name type="scientific">Armillaria gallica</name>
    <name type="common">Bulbous honey fungus</name>
    <name type="synonym">Armillaria bulbosa</name>
    <dbReference type="NCBI Taxonomy" id="47427"/>
    <lineage>
        <taxon>Eukaryota</taxon>
        <taxon>Fungi</taxon>
        <taxon>Dikarya</taxon>
        <taxon>Basidiomycota</taxon>
        <taxon>Agaricomycotina</taxon>
        <taxon>Agaricomycetes</taxon>
        <taxon>Agaricomycetidae</taxon>
        <taxon>Agaricales</taxon>
        <taxon>Marasmiineae</taxon>
        <taxon>Physalacriaceae</taxon>
        <taxon>Armillaria</taxon>
    </lineage>
</organism>
<feature type="compositionally biased region" description="Acidic residues" evidence="1">
    <location>
        <begin position="72"/>
        <end position="82"/>
    </location>
</feature>
<gene>
    <name evidence="2" type="ORF">ARMGADRAFT_1028532</name>
</gene>
<feature type="region of interest" description="Disordered" evidence="1">
    <location>
        <begin position="60"/>
        <end position="82"/>
    </location>
</feature>
<proteinExistence type="predicted"/>
<evidence type="ECO:0000313" key="3">
    <source>
        <dbReference type="Proteomes" id="UP000217790"/>
    </source>
</evidence>
<dbReference type="OrthoDB" id="1920326at2759"/>
<accession>A0A2H3DIR0</accession>
<evidence type="ECO:0000313" key="2">
    <source>
        <dbReference type="EMBL" id="PBK95111.1"/>
    </source>
</evidence>
<protein>
    <submittedName>
        <fullName evidence="2">Uncharacterized protein</fullName>
    </submittedName>
</protein>
<reference evidence="3" key="1">
    <citation type="journal article" date="2017" name="Nat. Ecol. Evol.">
        <title>Genome expansion and lineage-specific genetic innovations in the forest pathogenic fungi Armillaria.</title>
        <authorList>
            <person name="Sipos G."/>
            <person name="Prasanna A.N."/>
            <person name="Walter M.C."/>
            <person name="O'Connor E."/>
            <person name="Balint B."/>
            <person name="Krizsan K."/>
            <person name="Kiss B."/>
            <person name="Hess J."/>
            <person name="Varga T."/>
            <person name="Slot J."/>
            <person name="Riley R."/>
            <person name="Boka B."/>
            <person name="Rigling D."/>
            <person name="Barry K."/>
            <person name="Lee J."/>
            <person name="Mihaltcheva S."/>
            <person name="LaButti K."/>
            <person name="Lipzen A."/>
            <person name="Waldron R."/>
            <person name="Moloney N.M."/>
            <person name="Sperisen C."/>
            <person name="Kredics L."/>
            <person name="Vagvoelgyi C."/>
            <person name="Patrignani A."/>
            <person name="Fitzpatrick D."/>
            <person name="Nagy I."/>
            <person name="Doyle S."/>
            <person name="Anderson J.B."/>
            <person name="Grigoriev I.V."/>
            <person name="Gueldener U."/>
            <person name="Muensterkoetter M."/>
            <person name="Nagy L.G."/>
        </authorList>
    </citation>
    <scope>NUCLEOTIDE SEQUENCE [LARGE SCALE GENOMIC DNA]</scope>
    <source>
        <strain evidence="3">Ar21-2</strain>
    </source>
</reference>
<keyword evidence="3" id="KW-1185">Reference proteome</keyword>